<dbReference type="Gramene" id="TraesJAG5A03G02600270.1">
    <property type="protein sequence ID" value="TraesJAG5A03G02600270.1"/>
    <property type="gene ID" value="TraesJAG5A03G02600270"/>
</dbReference>
<evidence type="ECO:0000313" key="1">
    <source>
        <dbReference type="EnsemblPlants" id="TraesCS5D02G090600.1"/>
    </source>
</evidence>
<dbReference type="Gramene" id="TraesNOR5A03G02618590.1">
    <property type="protein sequence ID" value="TraesNOR5A03G02618590.1"/>
    <property type="gene ID" value="TraesNOR5A03G02618590"/>
</dbReference>
<dbReference type="Gramene" id="TraesARI5A03G02639870.1">
    <property type="protein sequence ID" value="TraesARI5A03G02639870.1"/>
    <property type="gene ID" value="TraesARI5A03G02639870"/>
</dbReference>
<dbReference type="Gramene" id="TraesCS5D03G0218000.1">
    <property type="protein sequence ID" value="TraesCS5D03G0218000.1.CDS"/>
    <property type="gene ID" value="TraesCS5D03G0218000"/>
</dbReference>
<dbReference type="Gramene" id="TraesLDM5B03G02827880.1">
    <property type="protein sequence ID" value="TraesLDM5B03G02827880.1"/>
    <property type="gene ID" value="TraesLDM5B03G02827880"/>
</dbReference>
<dbReference type="Gramene" id="TraesNOR5B03G02850790.1">
    <property type="protein sequence ID" value="TraesNOR5B03G02850790.1"/>
    <property type="gene ID" value="TraesNOR5B03G02850790"/>
</dbReference>
<dbReference type="Gramene" id="TraesWEE_scaffold_169363_01G000200.1">
    <property type="protein sequence ID" value="TraesWEE_scaffold_169363_01G000200.1"/>
    <property type="gene ID" value="TraesWEE_scaffold_169363_01G000200"/>
</dbReference>
<dbReference type="Gramene" id="TraesCAD_scaffold_066938_01G000200.1">
    <property type="protein sequence ID" value="TraesCAD_scaffold_066938_01G000200.1"/>
    <property type="gene ID" value="TraesCAD_scaffold_066938_01G000200"/>
</dbReference>
<dbReference type="Gramene" id="TraesWEE_scaffold_029570_01G000200.1">
    <property type="protein sequence ID" value="TraesWEE_scaffold_029570_01G000200.1"/>
    <property type="gene ID" value="TraesWEE_scaffold_029570_01G000200"/>
</dbReference>
<dbReference type="Gramene" id="TraesRN5B0100213700.1">
    <property type="protein sequence ID" value="TraesRN5B0100213700.1"/>
    <property type="gene ID" value="TraesRN5B0100213700"/>
</dbReference>
<dbReference type="Gramene" id="TraesPARA_EIv1.0_1648650.1">
    <property type="protein sequence ID" value="TraesPARA_EIv1.0_1648650.1.CDS"/>
    <property type="gene ID" value="TraesPARA_EIv1.0_1648650"/>
</dbReference>
<dbReference type="InterPro" id="IPR034553">
    <property type="entry name" value="TOM5_viridi"/>
</dbReference>
<dbReference type="Gramene" id="TraesCS5B02G084400.1">
    <property type="protein sequence ID" value="TraesCS5B02G084400.1"/>
    <property type="gene ID" value="TraesCS5B02G084400"/>
</dbReference>
<reference evidence="1" key="2">
    <citation type="submission" date="2018-10" db="UniProtKB">
        <authorList>
            <consortium name="EnsemblPlants"/>
        </authorList>
    </citation>
    <scope>IDENTIFICATION</scope>
</reference>
<dbReference type="Gramene" id="TraesCAD_scaffold_080075_01G000200.1">
    <property type="protein sequence ID" value="TraesCAD_scaffold_080075_01G000200.1"/>
    <property type="gene ID" value="TraesCAD_scaffold_080075_01G000200"/>
</dbReference>
<dbReference type="Gramene" id="TraesJAG5B03G02825140.1">
    <property type="protein sequence ID" value="TraesJAG5B03G02825140.1"/>
    <property type="gene ID" value="TraesJAG5B03G02825140"/>
</dbReference>
<dbReference type="Gramene" id="TraesPARA_EIv1.0_1783350.1">
    <property type="protein sequence ID" value="TraesPARA_EIv1.0_1783350.1.CDS"/>
    <property type="gene ID" value="TraesPARA_EIv1.0_1783350"/>
</dbReference>
<dbReference type="Gramene" id="TraesCS5A03G0207700.1">
    <property type="protein sequence ID" value="TraesCS5A03G0207700.1.CDS"/>
    <property type="gene ID" value="TraesCS5A03G0207700"/>
</dbReference>
<dbReference type="Gramene" id="TraesCLE_scaffold_031172_01G000200.1">
    <property type="protein sequence ID" value="TraesCLE_scaffold_031172_01G000200.1"/>
    <property type="gene ID" value="TraesCLE_scaffold_031172_01G000200"/>
</dbReference>
<dbReference type="Gramene" id="TraesROB_scaffold_028170_01G000200.1">
    <property type="protein sequence ID" value="TraesROB_scaffold_028170_01G000200.1"/>
    <property type="gene ID" value="TraesROB_scaffold_028170_01G000200"/>
</dbReference>
<dbReference type="Gramene" id="TraesCS5D02G090600.1">
    <property type="protein sequence ID" value="TraesCS5D02G090600.1"/>
    <property type="gene ID" value="TraesCS5D02G090600"/>
</dbReference>
<dbReference type="Gramene" id="TraesRN5A0100214100.1">
    <property type="protein sequence ID" value="TraesRN5A0100214100.1"/>
    <property type="gene ID" value="TraesRN5A0100214100"/>
</dbReference>
<dbReference type="OMA" id="INDEENW"/>
<dbReference type="Proteomes" id="UP000019116">
    <property type="component" value="Chromosome 5D"/>
</dbReference>
<protein>
    <recommendedName>
        <fullName evidence="3">Mitochondrial import receptor subunit TOM5 homolog</fullName>
    </recommendedName>
</protein>
<evidence type="ECO:0000313" key="2">
    <source>
        <dbReference type="Proteomes" id="UP000019116"/>
    </source>
</evidence>
<dbReference type="Gramene" id="TraesMAC5A03G02596990.1">
    <property type="protein sequence ID" value="TraesMAC5A03G02596990.1"/>
    <property type="gene ID" value="TraesMAC5A03G02596990"/>
</dbReference>
<dbReference type="Gramene" id="TraesARI5B03G02867380.1">
    <property type="protein sequence ID" value="TraesARI5B03G02867380.1"/>
    <property type="gene ID" value="TraesARI5B03G02867380"/>
</dbReference>
<organism evidence="1">
    <name type="scientific">Triticum aestivum</name>
    <name type="common">Wheat</name>
    <dbReference type="NCBI Taxonomy" id="4565"/>
    <lineage>
        <taxon>Eukaryota</taxon>
        <taxon>Viridiplantae</taxon>
        <taxon>Streptophyta</taxon>
        <taxon>Embryophyta</taxon>
        <taxon>Tracheophyta</taxon>
        <taxon>Spermatophyta</taxon>
        <taxon>Magnoliopsida</taxon>
        <taxon>Liliopsida</taxon>
        <taxon>Poales</taxon>
        <taxon>Poaceae</taxon>
        <taxon>BOP clade</taxon>
        <taxon>Pooideae</taxon>
        <taxon>Triticodae</taxon>
        <taxon>Triticeae</taxon>
        <taxon>Triticinae</taxon>
        <taxon>Triticum</taxon>
    </lineage>
</organism>
<sequence>MAAAKAALEKMRAFWDSQCNNEENWAVNYKVLKAAGIFAGSVFLMHNFGHNMVI</sequence>
<dbReference type="Gramene" id="TraesROB_scaffold_137514_01G000200.1">
    <property type="protein sequence ID" value="TraesROB_scaffold_137514_01G000200.1"/>
    <property type="gene ID" value="TraesROB_scaffold_137514_01G000200"/>
</dbReference>
<dbReference type="PANTHER" id="PTHR37251">
    <property type="entry name" value="MITOCHONDRIAL IMPORT RECEPTOR SUBUNIT TOM5 HOMOLOG"/>
    <property type="match status" value="1"/>
</dbReference>
<dbReference type="Gramene" id="TraesCS5B03G0211500.1">
    <property type="protein sequence ID" value="TraesCS5B03G0211500.1.CDS"/>
    <property type="gene ID" value="TraesCS5B03G0211500"/>
</dbReference>
<dbReference type="AlphaFoldDB" id="A0A341UV13"/>
<dbReference type="Gramene" id="TraesSTA5A03G02589370.1">
    <property type="protein sequence ID" value="TraesSTA5A03G02589370.1"/>
    <property type="gene ID" value="TraesSTA5A03G02589370"/>
</dbReference>
<dbReference type="Gramene" id="TraesJUL5A03G02618630.1">
    <property type="protein sequence ID" value="TraesJUL5A03G02618630.1"/>
    <property type="gene ID" value="TraesJUL5A03G02618630"/>
</dbReference>
<dbReference type="Proteomes" id="UP000019116">
    <property type="component" value="Chromosome 5B"/>
</dbReference>
<dbReference type="Gramene" id="TraesJUL5B03G02845650.1">
    <property type="protein sequence ID" value="TraesJUL5B03G02845650.1"/>
    <property type="gene ID" value="TraesJUL5B03G02845650"/>
</dbReference>
<dbReference type="Gramene" id="TraesRN5D0100230400.1">
    <property type="protein sequence ID" value="TraesRN5D0100230400.1"/>
    <property type="gene ID" value="TraesRN5D0100230400"/>
</dbReference>
<dbReference type="GeneID" id="123102511"/>
<dbReference type="Gramene" id="TraesMAC5B03G02824970.1">
    <property type="protein sequence ID" value="TraesMAC5B03G02824970.1"/>
    <property type="gene ID" value="TraesMAC5B03G02824970"/>
</dbReference>
<dbReference type="GO" id="GO:0005742">
    <property type="term" value="C:mitochondrial outer membrane translocase complex"/>
    <property type="evidence" value="ECO:0007669"/>
    <property type="project" value="InterPro"/>
</dbReference>
<dbReference type="Gramene" id="TraesLAC5B03G02779840.1">
    <property type="protein sequence ID" value="TraesLAC5B03G02779840.1"/>
    <property type="gene ID" value="TraesLAC5B03G02779840"/>
</dbReference>
<dbReference type="EnsemblPlants" id="TraesCS5D02G090600.1">
    <property type="protein sequence ID" value="TraesCS5D02G090600.1"/>
    <property type="gene ID" value="TraesCS5D02G090600"/>
</dbReference>
<dbReference type="Gramene" id="TraesLAC5A03G02552460.1">
    <property type="protein sequence ID" value="TraesLAC5A03G02552460.1"/>
    <property type="gene ID" value="TraesLAC5A03G02552460"/>
</dbReference>
<proteinExistence type="predicted"/>
<evidence type="ECO:0008006" key="3">
    <source>
        <dbReference type="Google" id="ProtNLM"/>
    </source>
</evidence>
<reference evidence="1" key="1">
    <citation type="submission" date="2018-08" db="EMBL/GenBank/DDBJ databases">
        <authorList>
            <person name="Rossello M."/>
        </authorList>
    </citation>
    <scope>NUCLEOTIDE SEQUENCE [LARGE SCALE GENOMIC DNA]</scope>
    <source>
        <strain evidence="1">cv. Chinese Spring</strain>
    </source>
</reference>
<dbReference type="Gramene" id="TraesSTA5B03G02817220.1">
    <property type="protein sequence ID" value="TraesSTA5B03G02817220.1"/>
    <property type="gene ID" value="TraesSTA5B03G02817220"/>
</dbReference>
<dbReference type="Gramene" id="TraesSYM5A03G02627260.1">
    <property type="protein sequence ID" value="TraesSYM5A03G02627260.1"/>
    <property type="gene ID" value="TraesSYM5A03G02627260"/>
</dbReference>
<dbReference type="EnsemblPlants" id="TraesCS5A02G082000.1">
    <property type="protein sequence ID" value="TraesCS5A02G082000.1"/>
    <property type="gene ID" value="TraesCS5A02G082000"/>
</dbReference>
<dbReference type="Gramene" id="TraesWEE_scaffold_015441_01G000200.1">
    <property type="protein sequence ID" value="TraesWEE_scaffold_015441_01G000200.1"/>
    <property type="gene ID" value="TraesWEE_scaffold_015441_01G000200"/>
</dbReference>
<dbReference type="Gramene" id="TraesSYM5B03G02854150.1">
    <property type="protein sequence ID" value="TraesSYM5B03G02854150.1"/>
    <property type="gene ID" value="TraesSYM5B03G02854150"/>
</dbReference>
<dbReference type="RefSeq" id="XP_044379830.1">
    <property type="nucleotide sequence ID" value="XM_044523895.1"/>
</dbReference>
<gene>
    <name evidence="1" type="primary">LOC123102511</name>
</gene>
<accession>A0A341UV13</accession>
<keyword evidence="2" id="KW-1185">Reference proteome</keyword>
<dbReference type="Gramene" id="TraesCLE_scaffold_189625_01G000200.1">
    <property type="protein sequence ID" value="TraesCLE_scaffold_189625_01G000200.1"/>
    <property type="gene ID" value="TraesCLE_scaffold_189625_01G000200"/>
</dbReference>
<dbReference type="Gramene" id="TraesPARA_EIv1.0_1606780.1">
    <property type="protein sequence ID" value="TraesPARA_EIv1.0_1606780.1.CDS"/>
    <property type="gene ID" value="TraesPARA_EIv1.0_1606780"/>
</dbReference>
<dbReference type="STRING" id="4565.A0A341UV13"/>
<dbReference type="Gramene" id="TraesCAD_scaffold_148396_01G000200.1">
    <property type="protein sequence ID" value="TraesCAD_scaffold_148396_01G000200.1"/>
    <property type="gene ID" value="TraesCAD_scaffold_148396_01G000200"/>
</dbReference>
<dbReference type="EnsemblPlants" id="TraesCS5B02G084400.1">
    <property type="protein sequence ID" value="TraesCS5B02G084400.1"/>
    <property type="gene ID" value="TraesCS5B02G084400"/>
</dbReference>
<dbReference type="PANTHER" id="PTHR37251:SF3">
    <property type="entry name" value="MITOCHONDRIAL IMPORT RECEPTOR SUBUNIT TOM5 HOMOLOG"/>
    <property type="match status" value="1"/>
</dbReference>
<dbReference type="Gramene" id="TraesCS5A02G082000.1">
    <property type="protein sequence ID" value="TraesCS5A02G082000.1"/>
    <property type="gene ID" value="TraesCS5A02G082000"/>
</dbReference>
<dbReference type="Gramene" id="TraesLDM5A03G02602400.1">
    <property type="protein sequence ID" value="TraesLDM5A03G02602400.1"/>
    <property type="gene ID" value="TraesLDM5A03G02602400"/>
</dbReference>
<dbReference type="Gramene" id="TraesCLE_scaffold_032091_01G000200.1">
    <property type="protein sequence ID" value="TraesCLE_scaffold_032091_01G000200.1"/>
    <property type="gene ID" value="TraesCLE_scaffold_032091_01G000200"/>
</dbReference>
<dbReference type="OrthoDB" id="5514856at2759"/>
<dbReference type="Proteomes" id="UP000019116">
    <property type="component" value="Chromosome 5A"/>
</dbReference>
<name>A0A341UV13_WHEAT</name>
<dbReference type="Gramene" id="TraesROB_scaffold_030759_01G000200.1">
    <property type="protein sequence ID" value="TraesROB_scaffold_030759_01G000200.1"/>
    <property type="gene ID" value="TraesROB_scaffold_030759_01G000200"/>
</dbReference>